<evidence type="ECO:0000313" key="6">
    <source>
        <dbReference type="EMBL" id="RDC37601.1"/>
    </source>
</evidence>
<dbReference type="InterPro" id="IPR052930">
    <property type="entry name" value="TA_antitoxin_MntA"/>
</dbReference>
<evidence type="ECO:0000313" key="3">
    <source>
        <dbReference type="EMBL" id="MVN31813.1"/>
    </source>
</evidence>
<feature type="domain" description="Polymerase beta nucleotidyltransferase" evidence="2">
    <location>
        <begin position="106"/>
        <end position="196"/>
    </location>
</feature>
<dbReference type="AlphaFoldDB" id="A0A369NAU7"/>
<dbReference type="EMBL" id="PPTU01000005">
    <property type="protein sequence ID" value="RDB72032.1"/>
    <property type="molecule type" value="Genomic_DNA"/>
</dbReference>
<accession>A0A369NAU7</accession>
<evidence type="ECO:0000256" key="1">
    <source>
        <dbReference type="SAM" id="MobiDB-lite"/>
    </source>
</evidence>
<proteinExistence type="predicted"/>
<dbReference type="Proteomes" id="UP000253915">
    <property type="component" value="Unassembled WGS sequence"/>
</dbReference>
<evidence type="ECO:0000313" key="4">
    <source>
        <dbReference type="EMBL" id="RDB72032.1"/>
    </source>
</evidence>
<comment type="caution">
    <text evidence="5">The sequence shown here is derived from an EMBL/GenBank/DDBJ whole genome shotgun (WGS) entry which is preliminary data.</text>
</comment>
<dbReference type="EMBL" id="WPOM01000002">
    <property type="protein sequence ID" value="MVN31813.1"/>
    <property type="molecule type" value="Genomic_DNA"/>
</dbReference>
<reference evidence="7 8" key="1">
    <citation type="journal article" date="2018" name="Elife">
        <title>Discovery and characterization of a prevalent human gut bacterial enzyme sufficient for the inactivation of a family of plant toxins.</title>
        <authorList>
            <person name="Koppel N."/>
            <person name="Bisanz J.E."/>
            <person name="Pandelia M.E."/>
            <person name="Turnbaugh P.J."/>
            <person name="Balskus E.P."/>
        </authorList>
    </citation>
    <scope>NUCLEOTIDE SEQUENCE [LARGE SCALE GENOMIC DNA]</scope>
    <source>
        <strain evidence="6 8">16A</strain>
        <strain evidence="5 7">FAA1-1-60AUCSF</strain>
        <strain evidence="4 9">W1 BHI 6</strain>
    </source>
</reference>
<gene>
    <name evidence="6" type="ORF">C1853_09090</name>
    <name evidence="5" type="ORF">C1871_06720</name>
    <name evidence="4" type="ORF">C1875_04905</name>
    <name evidence="3" type="ORF">GO726_01280</name>
</gene>
<dbReference type="GO" id="GO:0016740">
    <property type="term" value="F:transferase activity"/>
    <property type="evidence" value="ECO:0007669"/>
    <property type="project" value="UniProtKB-KW"/>
</dbReference>
<dbReference type="PANTHER" id="PTHR43852:SF2">
    <property type="entry name" value="PROTEIN ADENYLYLTRANSFERASE MNTA"/>
    <property type="match status" value="1"/>
</dbReference>
<dbReference type="CDD" id="cd05403">
    <property type="entry name" value="NT_KNTase_like"/>
    <property type="match status" value="1"/>
</dbReference>
<dbReference type="InterPro" id="IPR041633">
    <property type="entry name" value="Polbeta"/>
</dbReference>
<dbReference type="Proteomes" id="UP000436429">
    <property type="component" value="Unassembled WGS sequence"/>
</dbReference>
<dbReference type="SUPFAM" id="SSF81301">
    <property type="entry name" value="Nucleotidyltransferase"/>
    <property type="match status" value="1"/>
</dbReference>
<dbReference type="Proteomes" id="UP000253857">
    <property type="component" value="Unassembled WGS sequence"/>
</dbReference>
<dbReference type="Gene3D" id="3.30.460.10">
    <property type="entry name" value="Beta Polymerase, domain 2"/>
    <property type="match status" value="1"/>
</dbReference>
<evidence type="ECO:0000259" key="2">
    <source>
        <dbReference type="Pfam" id="PF18765"/>
    </source>
</evidence>
<evidence type="ECO:0000313" key="7">
    <source>
        <dbReference type="Proteomes" id="UP000253857"/>
    </source>
</evidence>
<feature type="region of interest" description="Disordered" evidence="1">
    <location>
        <begin position="1"/>
        <end position="23"/>
    </location>
</feature>
<evidence type="ECO:0000313" key="5">
    <source>
        <dbReference type="EMBL" id="RDB86374.1"/>
    </source>
</evidence>
<reference evidence="3 10" key="2">
    <citation type="submission" date="2019-11" db="EMBL/GenBank/DDBJ databases">
        <title>Whole genome shotgun sequencing (WGS) data from Adlercreutzia equolifaciens ResAG-91, Eggerthella lenta MRI-F36, MRI-F37, MRI-F40, ResAG-49, ResAG-88, ResAG-121, ResAG-145, and Gordonibacter sp. ResAG-5, ResAG-26, ResAG-43, ResAG-50, ResAG-59.</title>
        <authorList>
            <person name="Stoll D.A."/>
            <person name="Danylec N."/>
            <person name="Franz C.M.A.P."/>
            <person name="Huch M."/>
        </authorList>
    </citation>
    <scope>NUCLEOTIDE SEQUENCE [LARGE SCALE GENOMIC DNA]</scope>
    <source>
        <strain evidence="3 10">ResAG-88</strain>
    </source>
</reference>
<dbReference type="EMBL" id="PPTY01000008">
    <property type="protein sequence ID" value="RDB86374.1"/>
    <property type="molecule type" value="Genomic_DNA"/>
</dbReference>
<organism evidence="5 7">
    <name type="scientific">Eggerthella lenta</name>
    <name type="common">Eubacterium lentum</name>
    <dbReference type="NCBI Taxonomy" id="84112"/>
    <lineage>
        <taxon>Bacteria</taxon>
        <taxon>Bacillati</taxon>
        <taxon>Actinomycetota</taxon>
        <taxon>Coriobacteriia</taxon>
        <taxon>Eggerthellales</taxon>
        <taxon>Eggerthellaceae</taxon>
        <taxon>Eggerthella</taxon>
    </lineage>
</organism>
<dbReference type="PANTHER" id="PTHR43852">
    <property type="entry name" value="NUCLEOTIDYLTRANSFERASE"/>
    <property type="match status" value="1"/>
</dbReference>
<dbReference type="Proteomes" id="UP000253970">
    <property type="component" value="Unassembled WGS sequence"/>
</dbReference>
<name>A0A369NAU7_EGGLN</name>
<evidence type="ECO:0000313" key="9">
    <source>
        <dbReference type="Proteomes" id="UP000253970"/>
    </source>
</evidence>
<protein>
    <submittedName>
        <fullName evidence="5">Nucleotidyltransferase domain-containing protein</fullName>
    </submittedName>
</protein>
<sequence length="198" mass="22444">MISVRTEASMDYFETDSNSSAPKRVPLSLRLPVQVVESVDRYASENRMSKTDAFLHFLRRGMDAERGELRLDQLVEIKEQLSEIKGMLLEKRGDRSEEAAFVREAVAQAASEFPAIERAYLFGSFARGTFGSDSDVDVRIEYDHGMSFNLHDVSQFGKRIEQATGREVDVVSADRIKKEGLAAAIERDKELVYEREAR</sequence>
<dbReference type="Pfam" id="PF18765">
    <property type="entry name" value="Polbeta"/>
    <property type="match status" value="1"/>
</dbReference>
<evidence type="ECO:0000313" key="8">
    <source>
        <dbReference type="Proteomes" id="UP000253915"/>
    </source>
</evidence>
<dbReference type="InterPro" id="IPR043519">
    <property type="entry name" value="NT_sf"/>
</dbReference>
<dbReference type="EMBL" id="PPUQ01000011">
    <property type="protein sequence ID" value="RDC37601.1"/>
    <property type="molecule type" value="Genomic_DNA"/>
</dbReference>
<evidence type="ECO:0000313" key="10">
    <source>
        <dbReference type="Proteomes" id="UP000436429"/>
    </source>
</evidence>
<keyword evidence="5" id="KW-0808">Transferase</keyword>